<dbReference type="AlphaFoldDB" id="A0ABC9X1B7"/>
<evidence type="ECO:0000313" key="2">
    <source>
        <dbReference type="Proteomes" id="UP001623348"/>
    </source>
</evidence>
<dbReference type="EMBL" id="BAAFJT010000005">
    <property type="protein sequence ID" value="GAB0190809.1"/>
    <property type="molecule type" value="Genomic_DNA"/>
</dbReference>
<reference evidence="1 2" key="1">
    <citation type="submission" date="2024-06" db="EMBL/GenBank/DDBJ databases">
        <title>The draft genome of Grus japonensis, version 3.</title>
        <authorList>
            <person name="Nabeshima K."/>
            <person name="Suzuki S."/>
            <person name="Onuma M."/>
        </authorList>
    </citation>
    <scope>NUCLEOTIDE SEQUENCE [LARGE SCALE GENOMIC DNA]</scope>
    <source>
        <strain evidence="1 2">451A</strain>
    </source>
</reference>
<sequence length="89" mass="9946">MSKWRSVTNGVPQGSVLGPALFNIFASDMNSGIECTLSKFADNTKLRGVVDMLEGRDANWEDLCRLERVFVRNLRTCGYLSSPELRGFT</sequence>
<dbReference type="Proteomes" id="UP001623348">
    <property type="component" value="Unassembled WGS sequence"/>
</dbReference>
<name>A0ABC9X1B7_GRUJA</name>
<evidence type="ECO:0000313" key="1">
    <source>
        <dbReference type="EMBL" id="GAB0190809.1"/>
    </source>
</evidence>
<organism evidence="1 2">
    <name type="scientific">Grus japonensis</name>
    <name type="common">Japanese crane</name>
    <name type="synonym">Red-crowned crane</name>
    <dbReference type="NCBI Taxonomy" id="30415"/>
    <lineage>
        <taxon>Eukaryota</taxon>
        <taxon>Metazoa</taxon>
        <taxon>Chordata</taxon>
        <taxon>Craniata</taxon>
        <taxon>Vertebrata</taxon>
        <taxon>Euteleostomi</taxon>
        <taxon>Archelosauria</taxon>
        <taxon>Archosauria</taxon>
        <taxon>Dinosauria</taxon>
        <taxon>Saurischia</taxon>
        <taxon>Theropoda</taxon>
        <taxon>Coelurosauria</taxon>
        <taxon>Aves</taxon>
        <taxon>Neognathae</taxon>
        <taxon>Neoaves</taxon>
        <taxon>Gruiformes</taxon>
        <taxon>Gruidae</taxon>
        <taxon>Grus</taxon>
    </lineage>
</organism>
<accession>A0ABC9X1B7</accession>
<protein>
    <submittedName>
        <fullName evidence="1">Ras GTPase-activating protein 1-like</fullName>
    </submittedName>
</protein>
<comment type="caution">
    <text evidence="1">The sequence shown here is derived from an EMBL/GenBank/DDBJ whole genome shotgun (WGS) entry which is preliminary data.</text>
</comment>
<gene>
    <name evidence="1" type="ORF">GRJ2_001546200</name>
</gene>
<dbReference type="PANTHER" id="PTHR33332">
    <property type="entry name" value="REVERSE TRANSCRIPTASE DOMAIN-CONTAINING PROTEIN"/>
    <property type="match status" value="1"/>
</dbReference>
<proteinExistence type="predicted"/>
<keyword evidence="2" id="KW-1185">Reference proteome</keyword>